<sequence length="73" mass="8509">MKDEEMRPVHNREKTLFKDFMRCPFNVKLRIAVNPSSHNGYRKEYHEIFIVLHFGSVLKIEGAGTSCGRKTGR</sequence>
<keyword evidence="2" id="KW-1185">Reference proteome</keyword>
<proteinExistence type="predicted"/>
<evidence type="ECO:0000313" key="2">
    <source>
        <dbReference type="Proteomes" id="UP001054945"/>
    </source>
</evidence>
<dbReference type="EMBL" id="BPLR01009182">
    <property type="protein sequence ID" value="GIY30159.1"/>
    <property type="molecule type" value="Genomic_DNA"/>
</dbReference>
<dbReference type="Proteomes" id="UP001054945">
    <property type="component" value="Unassembled WGS sequence"/>
</dbReference>
<gene>
    <name evidence="1" type="ORF">CEXT_690341</name>
</gene>
<evidence type="ECO:0008006" key="3">
    <source>
        <dbReference type="Google" id="ProtNLM"/>
    </source>
</evidence>
<accession>A0AAV4SB21</accession>
<organism evidence="1 2">
    <name type="scientific">Caerostris extrusa</name>
    <name type="common">Bark spider</name>
    <name type="synonym">Caerostris bankana</name>
    <dbReference type="NCBI Taxonomy" id="172846"/>
    <lineage>
        <taxon>Eukaryota</taxon>
        <taxon>Metazoa</taxon>
        <taxon>Ecdysozoa</taxon>
        <taxon>Arthropoda</taxon>
        <taxon>Chelicerata</taxon>
        <taxon>Arachnida</taxon>
        <taxon>Araneae</taxon>
        <taxon>Araneomorphae</taxon>
        <taxon>Entelegynae</taxon>
        <taxon>Araneoidea</taxon>
        <taxon>Araneidae</taxon>
        <taxon>Caerostris</taxon>
    </lineage>
</organism>
<name>A0AAV4SB21_CAEEX</name>
<reference evidence="1 2" key="1">
    <citation type="submission" date="2021-06" db="EMBL/GenBank/DDBJ databases">
        <title>Caerostris extrusa draft genome.</title>
        <authorList>
            <person name="Kono N."/>
            <person name="Arakawa K."/>
        </authorList>
    </citation>
    <scope>NUCLEOTIDE SEQUENCE [LARGE SCALE GENOMIC DNA]</scope>
</reference>
<protein>
    <recommendedName>
        <fullName evidence="3">LAGLIDADG homing endonuclease</fullName>
    </recommendedName>
</protein>
<evidence type="ECO:0000313" key="1">
    <source>
        <dbReference type="EMBL" id="GIY30159.1"/>
    </source>
</evidence>
<dbReference type="AlphaFoldDB" id="A0AAV4SB21"/>
<comment type="caution">
    <text evidence="1">The sequence shown here is derived from an EMBL/GenBank/DDBJ whole genome shotgun (WGS) entry which is preliminary data.</text>
</comment>